<geneLocation type="plasmid" evidence="1 2">
    <name>pDAETH-3</name>
</geneLocation>
<proteinExistence type="predicted"/>
<keyword evidence="1" id="KW-0614">Plasmid</keyword>
<evidence type="ECO:0000313" key="2">
    <source>
        <dbReference type="Proteomes" id="UP001064971"/>
    </source>
</evidence>
<dbReference type="EMBL" id="AP026563">
    <property type="protein sequence ID" value="BDP44618.1"/>
    <property type="molecule type" value="Genomic_DNA"/>
</dbReference>
<gene>
    <name evidence="1" type="ORF">DAETH_45870</name>
</gene>
<dbReference type="Gene3D" id="3.40.720.10">
    <property type="entry name" value="Alkaline Phosphatase, subunit A"/>
    <property type="match status" value="1"/>
</dbReference>
<accession>A0ABN6RRP2</accession>
<protein>
    <submittedName>
        <fullName evidence="1">Uncharacterized protein</fullName>
    </submittedName>
</protein>
<sequence length="59" mass="6395">MGDGGTVATIVVTSDGPRGVRSNRPYTHSSLLRTLEDAWGLRPLCEAARATSMTDLFMR</sequence>
<dbReference type="Proteomes" id="UP001064971">
    <property type="component" value="Plasmid pDAETH-3"/>
</dbReference>
<organism evidence="1 2">
    <name type="scientific">Deinococcus aetherius</name>
    <dbReference type="NCBI Taxonomy" id="200252"/>
    <lineage>
        <taxon>Bacteria</taxon>
        <taxon>Thermotogati</taxon>
        <taxon>Deinococcota</taxon>
        <taxon>Deinococci</taxon>
        <taxon>Deinococcales</taxon>
        <taxon>Deinococcaceae</taxon>
        <taxon>Deinococcus</taxon>
    </lineage>
</organism>
<keyword evidence="2" id="KW-1185">Reference proteome</keyword>
<name>A0ABN6RRP2_9DEIO</name>
<reference evidence="1" key="1">
    <citation type="submission" date="2022-07" db="EMBL/GenBank/DDBJ databases">
        <title>Complete Genome Sequence of the Radioresistant Bacterium Deinococcus aetherius ST0316, Isolated from the Air Dust collected in Lower Stratosphere above Japan.</title>
        <authorList>
            <person name="Satoh K."/>
            <person name="Hagiwara K."/>
            <person name="Katsumata K."/>
            <person name="Kubo A."/>
            <person name="Yokobori S."/>
            <person name="Yamagishi A."/>
            <person name="Oono Y."/>
            <person name="Narumi I."/>
        </authorList>
    </citation>
    <scope>NUCLEOTIDE SEQUENCE</scope>
    <source>
        <strain evidence="1">ST0316</strain>
        <plasmid evidence="1">pDAETH-3</plasmid>
    </source>
</reference>
<dbReference type="InterPro" id="IPR017850">
    <property type="entry name" value="Alkaline_phosphatase_core_sf"/>
</dbReference>
<evidence type="ECO:0000313" key="1">
    <source>
        <dbReference type="EMBL" id="BDP44618.1"/>
    </source>
</evidence>